<evidence type="ECO:0000313" key="6">
    <source>
        <dbReference type="EMBL" id="KAL3419598.1"/>
    </source>
</evidence>
<dbReference type="InterPro" id="IPR001138">
    <property type="entry name" value="Zn2Cys6_DnaBD"/>
</dbReference>
<dbReference type="CDD" id="cd00067">
    <property type="entry name" value="GAL4"/>
    <property type="match status" value="1"/>
</dbReference>
<dbReference type="SUPFAM" id="SSF57701">
    <property type="entry name" value="Zn2/Cys6 DNA-binding domain"/>
    <property type="match status" value="1"/>
</dbReference>
<dbReference type="CDD" id="cd12148">
    <property type="entry name" value="fungal_TF_MHR"/>
    <property type="match status" value="1"/>
</dbReference>
<dbReference type="Pfam" id="PF00172">
    <property type="entry name" value="Zn_clus"/>
    <property type="match status" value="1"/>
</dbReference>
<comment type="caution">
    <text evidence="6">The sequence shown here is derived from an EMBL/GenBank/DDBJ whole genome shotgun (WGS) entry which is preliminary data.</text>
</comment>
<protein>
    <submittedName>
        <fullName evidence="6">Fungal specific transcription factor domain-containing protein</fullName>
    </submittedName>
</protein>
<reference evidence="6 7" key="1">
    <citation type="submission" date="2024-06" db="EMBL/GenBank/DDBJ databases">
        <title>Complete genome of Phlyctema vagabunda strain 19-DSS-EL-015.</title>
        <authorList>
            <person name="Fiorenzani C."/>
        </authorList>
    </citation>
    <scope>NUCLEOTIDE SEQUENCE [LARGE SCALE GENOMIC DNA]</scope>
    <source>
        <strain evidence="6 7">19-DSS-EL-015</strain>
    </source>
</reference>
<dbReference type="SMART" id="SM00906">
    <property type="entry name" value="Fungal_trans"/>
    <property type="match status" value="1"/>
</dbReference>
<dbReference type="PROSITE" id="PS00463">
    <property type="entry name" value="ZN2_CY6_FUNGAL_1"/>
    <property type="match status" value="1"/>
</dbReference>
<dbReference type="PANTHER" id="PTHR31001">
    <property type="entry name" value="UNCHARACTERIZED TRANSCRIPTIONAL REGULATORY PROTEIN"/>
    <property type="match status" value="1"/>
</dbReference>
<dbReference type="Gene3D" id="4.10.240.10">
    <property type="entry name" value="Zn(2)-C6 fungal-type DNA-binding domain"/>
    <property type="match status" value="1"/>
</dbReference>
<dbReference type="Pfam" id="PF04082">
    <property type="entry name" value="Fungal_trans"/>
    <property type="match status" value="1"/>
</dbReference>
<comment type="subcellular location">
    <subcellularLocation>
        <location evidence="1">Nucleus</location>
    </subcellularLocation>
</comment>
<feature type="region of interest" description="Disordered" evidence="4">
    <location>
        <begin position="75"/>
        <end position="99"/>
    </location>
</feature>
<organism evidence="6 7">
    <name type="scientific">Phlyctema vagabunda</name>
    <dbReference type="NCBI Taxonomy" id="108571"/>
    <lineage>
        <taxon>Eukaryota</taxon>
        <taxon>Fungi</taxon>
        <taxon>Dikarya</taxon>
        <taxon>Ascomycota</taxon>
        <taxon>Pezizomycotina</taxon>
        <taxon>Leotiomycetes</taxon>
        <taxon>Helotiales</taxon>
        <taxon>Dermateaceae</taxon>
        <taxon>Phlyctema</taxon>
    </lineage>
</organism>
<evidence type="ECO:0000256" key="3">
    <source>
        <dbReference type="ARBA" id="ARBA00023242"/>
    </source>
</evidence>
<dbReference type="PANTHER" id="PTHR31001:SF87">
    <property type="entry name" value="COL-21"/>
    <property type="match status" value="1"/>
</dbReference>
<accession>A0ABR4P8G2</accession>
<dbReference type="Proteomes" id="UP001629113">
    <property type="component" value="Unassembled WGS sequence"/>
</dbReference>
<feature type="domain" description="Zn(2)-C6 fungal-type" evidence="5">
    <location>
        <begin position="42"/>
        <end position="73"/>
    </location>
</feature>
<dbReference type="InterPro" id="IPR036864">
    <property type="entry name" value="Zn2-C6_fun-type_DNA-bd_sf"/>
</dbReference>
<gene>
    <name evidence="6" type="ORF">PVAG01_08096</name>
</gene>
<dbReference type="PROSITE" id="PS50048">
    <property type="entry name" value="ZN2_CY6_FUNGAL_2"/>
    <property type="match status" value="1"/>
</dbReference>
<dbReference type="InterPro" id="IPR007219">
    <property type="entry name" value="XnlR_reg_dom"/>
</dbReference>
<evidence type="ECO:0000256" key="2">
    <source>
        <dbReference type="ARBA" id="ARBA00022723"/>
    </source>
</evidence>
<keyword evidence="2" id="KW-0479">Metal-binding</keyword>
<evidence type="ECO:0000256" key="1">
    <source>
        <dbReference type="ARBA" id="ARBA00004123"/>
    </source>
</evidence>
<evidence type="ECO:0000259" key="5">
    <source>
        <dbReference type="PROSITE" id="PS50048"/>
    </source>
</evidence>
<keyword evidence="7" id="KW-1185">Reference proteome</keyword>
<evidence type="ECO:0000313" key="7">
    <source>
        <dbReference type="Proteomes" id="UP001629113"/>
    </source>
</evidence>
<proteinExistence type="predicted"/>
<evidence type="ECO:0000256" key="4">
    <source>
        <dbReference type="SAM" id="MobiDB-lite"/>
    </source>
</evidence>
<name>A0ABR4P8G2_9HELO</name>
<feature type="region of interest" description="Disordered" evidence="4">
    <location>
        <begin position="1"/>
        <end position="39"/>
    </location>
</feature>
<keyword evidence="3" id="KW-0539">Nucleus</keyword>
<dbReference type="SMART" id="SM00066">
    <property type="entry name" value="GAL4"/>
    <property type="match status" value="1"/>
</dbReference>
<sequence>MSNSPNRSKASGAPDLEGQTAPDRHETGAPKAPSSRKRLITSCSNCHRRKQKCNRRRPCNNCVTRKVGHECFYPSPSWSSQEPDPPSTAELKSKKPVSQDTISNIRVQDVFGYSSLKGSNAFIEADKTWNNSQGRADSSLRKPPAESLWQKYWHIAADLPSESMTDDLIATYFSEVSWIYTLLEPYYFRKALRQWREFTSSTSGSVHIETLSADAQCFPALLFQVLALTLQFLPPETNIEEFPDLNVLEISNNFTENGVELISLLGLRGTGFIAVQHDLCRAAWLKNRGRGTESWHTLGNSIRKSQELNLHRRSNLPQNVTADEFWFDQYKKQLWVNLYLWDANQSVMLGRPRLINSSDCDVEPPIEHDIPEDPESVHPLSLKLLPEAGRTPTSFSANMFMYAISHKIHDLRASGADKRGLKDYSIVQELHDSILSLMNDLPPAIRPSDPDLSWDSQLPVLPRYREKILAAAYSLLLALHRPHVAKHGNSRQKAVEAALIVLESQQRFFEIINRTHYSYFGNAFHTIDAVIVLTTVMTKFPTQDRNLVQQIEYAILQAIGRMCVIEPANVMAGAGLGILRSCYHTFKDVYGKIKHLLHSGPSAPIMTDLGSSNMAHLSPNSLDHINIFPGFEEEVTMDYLNPGPPLSRPEMEFISQQPNEVPMNEFGTSFWMGYMQQVFDDAADLPDPQMSWNSMLG</sequence>
<dbReference type="InterPro" id="IPR050613">
    <property type="entry name" value="Sec_Metabolite_Reg"/>
</dbReference>
<dbReference type="EMBL" id="JBFCZG010000007">
    <property type="protein sequence ID" value="KAL3419598.1"/>
    <property type="molecule type" value="Genomic_DNA"/>
</dbReference>